<comment type="caution">
    <text evidence="2">The sequence shown here is derived from an EMBL/GenBank/DDBJ whole genome shotgun (WGS) entry which is preliminary data.</text>
</comment>
<protein>
    <recommendedName>
        <fullName evidence="4">Transmembrane protein</fullName>
    </recommendedName>
</protein>
<dbReference type="AlphaFoldDB" id="A0ABC8RM70"/>
<dbReference type="Proteomes" id="UP001642360">
    <property type="component" value="Unassembled WGS sequence"/>
</dbReference>
<keyword evidence="3" id="KW-1185">Reference proteome</keyword>
<keyword evidence="1" id="KW-0472">Membrane</keyword>
<proteinExistence type="predicted"/>
<accession>A0ABC8RM70</accession>
<dbReference type="EMBL" id="CAUOFW020001502">
    <property type="protein sequence ID" value="CAK9145532.1"/>
    <property type="molecule type" value="Genomic_DNA"/>
</dbReference>
<evidence type="ECO:0000313" key="2">
    <source>
        <dbReference type="EMBL" id="CAK9145532.1"/>
    </source>
</evidence>
<reference evidence="2 3" key="1">
    <citation type="submission" date="2024-02" db="EMBL/GenBank/DDBJ databases">
        <authorList>
            <person name="Vignale AGUSTIN F."/>
            <person name="Sosa J E."/>
            <person name="Modenutti C."/>
        </authorList>
    </citation>
    <scope>NUCLEOTIDE SEQUENCE [LARGE SCALE GENOMIC DNA]</scope>
</reference>
<organism evidence="2 3">
    <name type="scientific">Ilex paraguariensis</name>
    <name type="common">yerba mate</name>
    <dbReference type="NCBI Taxonomy" id="185542"/>
    <lineage>
        <taxon>Eukaryota</taxon>
        <taxon>Viridiplantae</taxon>
        <taxon>Streptophyta</taxon>
        <taxon>Embryophyta</taxon>
        <taxon>Tracheophyta</taxon>
        <taxon>Spermatophyta</taxon>
        <taxon>Magnoliopsida</taxon>
        <taxon>eudicotyledons</taxon>
        <taxon>Gunneridae</taxon>
        <taxon>Pentapetalae</taxon>
        <taxon>asterids</taxon>
        <taxon>campanulids</taxon>
        <taxon>Aquifoliales</taxon>
        <taxon>Aquifoliaceae</taxon>
        <taxon>Ilex</taxon>
    </lineage>
</organism>
<evidence type="ECO:0000313" key="3">
    <source>
        <dbReference type="Proteomes" id="UP001642360"/>
    </source>
</evidence>
<name>A0ABC8RM70_9AQUA</name>
<keyword evidence="1" id="KW-1133">Transmembrane helix</keyword>
<keyword evidence="1" id="KW-0812">Transmembrane</keyword>
<feature type="transmembrane region" description="Helical" evidence="1">
    <location>
        <begin position="33"/>
        <end position="62"/>
    </location>
</feature>
<evidence type="ECO:0008006" key="4">
    <source>
        <dbReference type="Google" id="ProtNLM"/>
    </source>
</evidence>
<evidence type="ECO:0000256" key="1">
    <source>
        <dbReference type="SAM" id="Phobius"/>
    </source>
</evidence>
<sequence>MDGEKGVGNGSLVVGSGGKFNLGFDNDGYDGGMVMMVGVAGVAITRAGIVKLVWFCICCASFRKTDMFGFSRRRMKLGRDSFDIDSMLCLAAWISGLGIGIEKKNCSICPIRPPIPFTELYTIRCTSVFVLDMKMGLLSVRGGWWRWL</sequence>
<gene>
    <name evidence="2" type="ORF">ILEXP_LOCUS13353</name>
</gene>